<dbReference type="Gene3D" id="2.60.120.10">
    <property type="entry name" value="Jelly Rolls"/>
    <property type="match status" value="1"/>
</dbReference>
<feature type="compositionally biased region" description="Basic and acidic residues" evidence="4">
    <location>
        <begin position="42"/>
        <end position="54"/>
    </location>
</feature>
<evidence type="ECO:0008006" key="6">
    <source>
        <dbReference type="Google" id="ProtNLM"/>
    </source>
</evidence>
<accession>A0A6U2C0G2</accession>
<gene>
    <name evidence="5" type="ORF">HAND00432_LOCUS32691</name>
</gene>
<evidence type="ECO:0000256" key="3">
    <source>
        <dbReference type="ARBA" id="ARBA00023004"/>
    </source>
</evidence>
<dbReference type="EMBL" id="HBFX01054252">
    <property type="protein sequence ID" value="CAD8981681.1"/>
    <property type="molecule type" value="Transcribed_RNA"/>
</dbReference>
<dbReference type="PANTHER" id="PTHR22966:SF61">
    <property type="entry name" value="2-AMINOETHANETHIOL DIOXYGENASE"/>
    <property type="match status" value="1"/>
</dbReference>
<dbReference type="InterPro" id="IPR012864">
    <property type="entry name" value="PCO/ADO"/>
</dbReference>
<proteinExistence type="predicted"/>
<dbReference type="SUPFAM" id="SSF51182">
    <property type="entry name" value="RmlC-like cupins"/>
    <property type="match status" value="1"/>
</dbReference>
<dbReference type="GO" id="GO:0046872">
    <property type="term" value="F:metal ion binding"/>
    <property type="evidence" value="ECO:0007669"/>
    <property type="project" value="UniProtKB-KW"/>
</dbReference>
<protein>
    <recommendedName>
        <fullName evidence="6">Cysteine dioxygenase</fullName>
    </recommendedName>
</protein>
<keyword evidence="1" id="KW-0479">Metal-binding</keyword>
<sequence>MCDLAPTGYLTSFDELVCDSPAFEEEDTYTLHAFLQMLERTTRKEEGGSRKDSSPRTTPVGASRSFDSQTNLETFLDLVNSVFTTVKNGDSHTGFDVKAINRLEAAMTNMTASDFGVSEEDVPYDSIGFKYVYEHRDFTIMMMLFPAGVSIPCHDHPEMIVFSKVLFGEVQVSSFDPKPACKCGKNCFDERFVSRPVHLRRNREVWTPESGTLRTLMEEGNLHQFHATKASCIIDVMSPPYSEEDGGPRECSYYRIGPSAQGCLYAVQVDVPDDYYTVRLPFDTRRGPGIVDSSETAGGEGAEDRGLAMEQATEILTGLTF</sequence>
<dbReference type="InterPro" id="IPR014710">
    <property type="entry name" value="RmlC-like_jellyroll"/>
</dbReference>
<keyword evidence="2" id="KW-0560">Oxidoreductase</keyword>
<organism evidence="5">
    <name type="scientific">Hemiselmis andersenii</name>
    <name type="common">Cryptophyte alga</name>
    <dbReference type="NCBI Taxonomy" id="464988"/>
    <lineage>
        <taxon>Eukaryota</taxon>
        <taxon>Cryptophyceae</taxon>
        <taxon>Cryptomonadales</taxon>
        <taxon>Hemiselmidaceae</taxon>
        <taxon>Hemiselmis</taxon>
    </lineage>
</organism>
<dbReference type="Pfam" id="PF07847">
    <property type="entry name" value="PCO_ADO"/>
    <property type="match status" value="1"/>
</dbReference>
<dbReference type="AlphaFoldDB" id="A0A6U2C0G2"/>
<evidence type="ECO:0000256" key="1">
    <source>
        <dbReference type="ARBA" id="ARBA00022723"/>
    </source>
</evidence>
<evidence type="ECO:0000256" key="2">
    <source>
        <dbReference type="ARBA" id="ARBA00023002"/>
    </source>
</evidence>
<dbReference type="GO" id="GO:0016702">
    <property type="term" value="F:oxidoreductase activity, acting on single donors with incorporation of molecular oxygen, incorporation of two atoms of oxygen"/>
    <property type="evidence" value="ECO:0007669"/>
    <property type="project" value="InterPro"/>
</dbReference>
<evidence type="ECO:0000256" key="4">
    <source>
        <dbReference type="SAM" id="MobiDB-lite"/>
    </source>
</evidence>
<reference evidence="5" key="1">
    <citation type="submission" date="2021-01" db="EMBL/GenBank/DDBJ databases">
        <authorList>
            <person name="Corre E."/>
            <person name="Pelletier E."/>
            <person name="Niang G."/>
            <person name="Scheremetjew M."/>
            <person name="Finn R."/>
            <person name="Kale V."/>
            <person name="Holt S."/>
            <person name="Cochrane G."/>
            <person name="Meng A."/>
            <person name="Brown T."/>
            <person name="Cohen L."/>
        </authorList>
    </citation>
    <scope>NUCLEOTIDE SEQUENCE</scope>
    <source>
        <strain evidence="5">CCMP644</strain>
    </source>
</reference>
<dbReference type="PANTHER" id="PTHR22966">
    <property type="entry name" value="2-AMINOETHANETHIOL DIOXYGENASE"/>
    <property type="match status" value="1"/>
</dbReference>
<feature type="region of interest" description="Disordered" evidence="4">
    <location>
        <begin position="42"/>
        <end position="65"/>
    </location>
</feature>
<dbReference type="InterPro" id="IPR011051">
    <property type="entry name" value="RmlC_Cupin_sf"/>
</dbReference>
<evidence type="ECO:0000313" key="5">
    <source>
        <dbReference type="EMBL" id="CAD8981681.1"/>
    </source>
</evidence>
<keyword evidence="3" id="KW-0408">Iron</keyword>
<name>A0A6U2C0G2_HEMAN</name>
<dbReference type="CDD" id="cd20289">
    <property type="entry name" value="cupin_ADO"/>
    <property type="match status" value="1"/>
</dbReference>